<name>A0A9D1E9H3_9FIRM</name>
<evidence type="ECO:0000256" key="1">
    <source>
        <dbReference type="SAM" id="MobiDB-lite"/>
    </source>
</evidence>
<evidence type="ECO:0000256" key="2">
    <source>
        <dbReference type="SAM" id="Phobius"/>
    </source>
</evidence>
<dbReference type="AlphaFoldDB" id="A0A9D1E9H3"/>
<proteinExistence type="predicted"/>
<reference evidence="4" key="2">
    <citation type="journal article" date="2021" name="PeerJ">
        <title>Extensive microbial diversity within the chicken gut microbiome revealed by metagenomics and culture.</title>
        <authorList>
            <person name="Gilroy R."/>
            <person name="Ravi A."/>
            <person name="Getino M."/>
            <person name="Pursley I."/>
            <person name="Horton D.L."/>
            <person name="Alikhan N.F."/>
            <person name="Baker D."/>
            <person name="Gharbi K."/>
            <person name="Hall N."/>
            <person name="Watson M."/>
            <person name="Adriaenssens E.M."/>
            <person name="Foster-Nyarko E."/>
            <person name="Jarju S."/>
            <person name="Secka A."/>
            <person name="Antonio M."/>
            <person name="Oren A."/>
            <person name="Chaudhuri R.R."/>
            <person name="La Ragione R."/>
            <person name="Hildebrand F."/>
            <person name="Pallen M.J."/>
        </authorList>
    </citation>
    <scope>NUCLEOTIDE SEQUENCE</scope>
    <source>
        <strain evidence="4">ChiSjej5B23-6657</strain>
    </source>
</reference>
<evidence type="ECO:0000259" key="3">
    <source>
        <dbReference type="Pfam" id="PF13349"/>
    </source>
</evidence>
<keyword evidence="2" id="KW-0472">Membrane</keyword>
<sequence>MKRSVYLTILTIVTVICIIVGSTVHIVGFGLDLVSNLFQAWDWDWDTDNDAASGGSVSTGDGSGTPGATSSNGCTATRLDATDLESFTGISIDAAVMDLTISPGETYRISWSCQQRRVVPSYEIKDGVLTLSQSGSNLWRGSNNNCHVQLTVPANTLLGSISGDVNVGDINFSQLSIQNLDLTTNVGDFDLENCSLGNMSIRANVGDLYLKQSSFSNLDVNADVGDVYVESSEDLSNYAIDLSAGAGSVSVNNQDHRRSYAQSGTNGCTVTIQSNVGDVALDF</sequence>
<reference evidence="4" key="1">
    <citation type="submission" date="2020-10" db="EMBL/GenBank/DDBJ databases">
        <authorList>
            <person name="Gilroy R."/>
        </authorList>
    </citation>
    <scope>NUCLEOTIDE SEQUENCE</scope>
    <source>
        <strain evidence="4">ChiSjej5B23-6657</strain>
    </source>
</reference>
<keyword evidence="2" id="KW-1133">Transmembrane helix</keyword>
<gene>
    <name evidence="4" type="ORF">IAA55_04915</name>
</gene>
<protein>
    <submittedName>
        <fullName evidence="4">DUF4097 family beta strand repeat protein</fullName>
    </submittedName>
</protein>
<dbReference type="InterPro" id="IPR025164">
    <property type="entry name" value="Toastrack_DUF4097"/>
</dbReference>
<comment type="caution">
    <text evidence="4">The sequence shown here is derived from an EMBL/GenBank/DDBJ whole genome shotgun (WGS) entry which is preliminary data.</text>
</comment>
<evidence type="ECO:0000313" key="4">
    <source>
        <dbReference type="EMBL" id="HIR70603.1"/>
    </source>
</evidence>
<feature type="region of interest" description="Disordered" evidence="1">
    <location>
        <begin position="52"/>
        <end position="73"/>
    </location>
</feature>
<feature type="transmembrane region" description="Helical" evidence="2">
    <location>
        <begin position="7"/>
        <end position="31"/>
    </location>
</feature>
<accession>A0A9D1E9H3</accession>
<dbReference type="Proteomes" id="UP000823912">
    <property type="component" value="Unassembled WGS sequence"/>
</dbReference>
<feature type="domain" description="DUF4097" evidence="3">
    <location>
        <begin position="166"/>
        <end position="281"/>
    </location>
</feature>
<keyword evidence="2" id="KW-0812">Transmembrane</keyword>
<dbReference type="Pfam" id="PF13349">
    <property type="entry name" value="DUF4097"/>
    <property type="match status" value="1"/>
</dbReference>
<evidence type="ECO:0000313" key="5">
    <source>
        <dbReference type="Proteomes" id="UP000823912"/>
    </source>
</evidence>
<dbReference type="EMBL" id="DVHM01000082">
    <property type="protein sequence ID" value="HIR70603.1"/>
    <property type="molecule type" value="Genomic_DNA"/>
</dbReference>
<organism evidence="4 5">
    <name type="scientific">Candidatus Pullilachnospira gallistercoris</name>
    <dbReference type="NCBI Taxonomy" id="2840911"/>
    <lineage>
        <taxon>Bacteria</taxon>
        <taxon>Bacillati</taxon>
        <taxon>Bacillota</taxon>
        <taxon>Clostridia</taxon>
        <taxon>Lachnospirales</taxon>
        <taxon>Lachnospiraceae</taxon>
        <taxon>Lachnospiraceae incertae sedis</taxon>
        <taxon>Candidatus Pullilachnospira</taxon>
    </lineage>
</organism>